<dbReference type="Proteomes" id="UP001370490">
    <property type="component" value="Unassembled WGS sequence"/>
</dbReference>
<evidence type="ECO:0000256" key="2">
    <source>
        <dbReference type="ARBA" id="ARBA00023186"/>
    </source>
</evidence>
<protein>
    <submittedName>
        <fullName evidence="5">Nucleosome assembly protein (NAP)</fullName>
    </submittedName>
</protein>
<dbReference type="GO" id="GO:0006334">
    <property type="term" value="P:nucleosome assembly"/>
    <property type="evidence" value="ECO:0007669"/>
    <property type="project" value="InterPro"/>
</dbReference>
<proteinExistence type="inferred from homology"/>
<evidence type="ECO:0000313" key="5">
    <source>
        <dbReference type="EMBL" id="KAK6935577.1"/>
    </source>
</evidence>
<reference evidence="5 6" key="1">
    <citation type="submission" date="2023-12" db="EMBL/GenBank/DDBJ databases">
        <title>A high-quality genome assembly for Dillenia turbinata (Dilleniales).</title>
        <authorList>
            <person name="Chanderbali A."/>
        </authorList>
    </citation>
    <scope>NUCLEOTIDE SEQUENCE [LARGE SCALE GENOMIC DNA]</scope>
    <source>
        <strain evidence="5">LSX21</strain>
        <tissue evidence="5">Leaf</tissue>
    </source>
</reference>
<comment type="similarity">
    <text evidence="1 3">Belongs to the nucleosome assembly protein (NAP) family.</text>
</comment>
<evidence type="ECO:0000256" key="3">
    <source>
        <dbReference type="RuleBase" id="RU003876"/>
    </source>
</evidence>
<dbReference type="Gene3D" id="3.30.1120.90">
    <property type="entry name" value="Nucleosome assembly protein"/>
    <property type="match status" value="1"/>
</dbReference>
<dbReference type="InterPro" id="IPR037231">
    <property type="entry name" value="NAP-like_sf"/>
</dbReference>
<accession>A0AAN8VY60</accession>
<dbReference type="InterPro" id="IPR002164">
    <property type="entry name" value="NAP_family"/>
</dbReference>
<keyword evidence="2" id="KW-0143">Chaperone</keyword>
<sequence>MEKFIKAQYISEGIPPGPVKGGTKEGSKDQDDKVPEEKGVPNFWLTAMKTNEVPAEEISKHDEEALKYLKDIKWCRIDDPKGSKLEFFFNPNPLRTLF</sequence>
<dbReference type="GO" id="GO:0005634">
    <property type="term" value="C:nucleus"/>
    <property type="evidence" value="ECO:0007669"/>
    <property type="project" value="InterPro"/>
</dbReference>
<dbReference type="GO" id="GO:0000724">
    <property type="term" value="P:double-strand break repair via homologous recombination"/>
    <property type="evidence" value="ECO:0007669"/>
    <property type="project" value="UniProtKB-ARBA"/>
</dbReference>
<dbReference type="EMBL" id="JBAMMX010000008">
    <property type="protein sequence ID" value="KAK6935577.1"/>
    <property type="molecule type" value="Genomic_DNA"/>
</dbReference>
<dbReference type="Pfam" id="PF00956">
    <property type="entry name" value="NAP"/>
    <property type="match status" value="1"/>
</dbReference>
<keyword evidence="6" id="KW-1185">Reference proteome</keyword>
<feature type="compositionally biased region" description="Basic and acidic residues" evidence="4">
    <location>
        <begin position="22"/>
        <end position="37"/>
    </location>
</feature>
<gene>
    <name evidence="5" type="ORF">RJ641_035732</name>
</gene>
<comment type="caution">
    <text evidence="5">The sequence shown here is derived from an EMBL/GenBank/DDBJ whole genome shotgun (WGS) entry which is preliminary data.</text>
</comment>
<organism evidence="5 6">
    <name type="scientific">Dillenia turbinata</name>
    <dbReference type="NCBI Taxonomy" id="194707"/>
    <lineage>
        <taxon>Eukaryota</taxon>
        <taxon>Viridiplantae</taxon>
        <taxon>Streptophyta</taxon>
        <taxon>Embryophyta</taxon>
        <taxon>Tracheophyta</taxon>
        <taxon>Spermatophyta</taxon>
        <taxon>Magnoliopsida</taxon>
        <taxon>eudicotyledons</taxon>
        <taxon>Gunneridae</taxon>
        <taxon>Pentapetalae</taxon>
        <taxon>Dilleniales</taxon>
        <taxon>Dilleniaceae</taxon>
        <taxon>Dillenia</taxon>
    </lineage>
</organism>
<evidence type="ECO:0000256" key="1">
    <source>
        <dbReference type="ARBA" id="ARBA00009947"/>
    </source>
</evidence>
<dbReference type="SUPFAM" id="SSF143113">
    <property type="entry name" value="NAP-like"/>
    <property type="match status" value="1"/>
</dbReference>
<dbReference type="GO" id="GO:0042393">
    <property type="term" value="F:histone binding"/>
    <property type="evidence" value="ECO:0007669"/>
    <property type="project" value="UniProtKB-ARBA"/>
</dbReference>
<evidence type="ECO:0000313" key="6">
    <source>
        <dbReference type="Proteomes" id="UP001370490"/>
    </source>
</evidence>
<name>A0AAN8VY60_9MAGN</name>
<feature type="region of interest" description="Disordered" evidence="4">
    <location>
        <begin position="12"/>
        <end position="37"/>
    </location>
</feature>
<dbReference type="PANTHER" id="PTHR11875">
    <property type="entry name" value="TESTIS-SPECIFIC Y-ENCODED PROTEIN"/>
    <property type="match status" value="1"/>
</dbReference>
<evidence type="ECO:0000256" key="4">
    <source>
        <dbReference type="SAM" id="MobiDB-lite"/>
    </source>
</evidence>
<dbReference type="AlphaFoldDB" id="A0AAN8VY60"/>